<accession>A0ABR3A693</accession>
<keyword evidence="2" id="KW-1185">Reference proteome</keyword>
<reference evidence="1 2" key="1">
    <citation type="submission" date="2024-05" db="EMBL/GenBank/DDBJ databases">
        <title>A draft genome resource for the thread blight pathogen Marasmius tenuissimus strain MS-2.</title>
        <authorList>
            <person name="Yulfo-Soto G.E."/>
            <person name="Baruah I.K."/>
            <person name="Amoako-Attah I."/>
            <person name="Bukari Y."/>
            <person name="Meinhardt L.W."/>
            <person name="Bailey B.A."/>
            <person name="Cohen S.P."/>
        </authorList>
    </citation>
    <scope>NUCLEOTIDE SEQUENCE [LARGE SCALE GENOMIC DNA]</scope>
    <source>
        <strain evidence="1 2">MS-2</strain>
    </source>
</reference>
<gene>
    <name evidence="1" type="ORF">AAF712_003851</name>
</gene>
<name>A0ABR3A693_9AGAR</name>
<proteinExistence type="predicted"/>
<comment type="caution">
    <text evidence="1">The sequence shown here is derived from an EMBL/GenBank/DDBJ whole genome shotgun (WGS) entry which is preliminary data.</text>
</comment>
<evidence type="ECO:0000313" key="2">
    <source>
        <dbReference type="Proteomes" id="UP001437256"/>
    </source>
</evidence>
<dbReference type="EMBL" id="JBBXMP010000014">
    <property type="protein sequence ID" value="KAL0069163.1"/>
    <property type="molecule type" value="Genomic_DNA"/>
</dbReference>
<dbReference type="Proteomes" id="UP001437256">
    <property type="component" value="Unassembled WGS sequence"/>
</dbReference>
<protein>
    <submittedName>
        <fullName evidence="1">Uncharacterized protein</fullName>
    </submittedName>
</protein>
<evidence type="ECO:0000313" key="1">
    <source>
        <dbReference type="EMBL" id="KAL0069163.1"/>
    </source>
</evidence>
<sequence length="191" mass="20176">MADADKAMQWFVDDCVTAGPEACPLHASSSAEVNANLNSLLEDIRTNPIEVELDSNTTVAITYGGLRSLIFSTLNAVAGYQELATGLKQLSEGNGTYIAAGIAGMLQNEVQSNEGFVAVECSDADPLDMGPSELRKYMAGINSTFAGLTAMQAMTRCTGWKIHPESRFKGPVGANTSFPLLIIGNTAGELH</sequence>
<organism evidence="1 2">
    <name type="scientific">Marasmius tenuissimus</name>
    <dbReference type="NCBI Taxonomy" id="585030"/>
    <lineage>
        <taxon>Eukaryota</taxon>
        <taxon>Fungi</taxon>
        <taxon>Dikarya</taxon>
        <taxon>Basidiomycota</taxon>
        <taxon>Agaricomycotina</taxon>
        <taxon>Agaricomycetes</taxon>
        <taxon>Agaricomycetidae</taxon>
        <taxon>Agaricales</taxon>
        <taxon>Marasmiineae</taxon>
        <taxon>Marasmiaceae</taxon>
        <taxon>Marasmius</taxon>
    </lineage>
</organism>